<proteinExistence type="predicted"/>
<feature type="region of interest" description="Disordered" evidence="1">
    <location>
        <begin position="32"/>
        <end position="111"/>
    </location>
</feature>
<sequence length="111" mass="11806">MISDEKGLASSVQFCPVFPPLQHIPCEPACGAEPMPASSRQGPYPLPWSLAAGATLSGPRETQASRMTQSRLLRQQAHSSRRGGAGVAPKPAQQIQPTRLRLDTLTCPTSS</sequence>
<evidence type="ECO:0000313" key="3">
    <source>
        <dbReference type="Proteomes" id="UP000335636"/>
    </source>
</evidence>
<evidence type="ECO:0000313" key="2">
    <source>
        <dbReference type="EMBL" id="VTJ75876.1"/>
    </source>
</evidence>
<dbReference type="Proteomes" id="UP000335636">
    <property type="component" value="Unassembled WGS sequence"/>
</dbReference>
<evidence type="ECO:0000256" key="1">
    <source>
        <dbReference type="SAM" id="MobiDB-lite"/>
    </source>
</evidence>
<gene>
    <name evidence="2" type="ORF">MONAX_5E021611</name>
</gene>
<protein>
    <submittedName>
        <fullName evidence="2">Uncharacterized protein</fullName>
    </submittedName>
</protein>
<accession>A0A5E4C2M5</accession>
<keyword evidence="3" id="KW-1185">Reference proteome</keyword>
<name>A0A5E4C2M5_MARMO</name>
<organism evidence="2 3">
    <name type="scientific">Marmota monax</name>
    <name type="common">Woodchuck</name>
    <dbReference type="NCBI Taxonomy" id="9995"/>
    <lineage>
        <taxon>Eukaryota</taxon>
        <taxon>Metazoa</taxon>
        <taxon>Chordata</taxon>
        <taxon>Craniata</taxon>
        <taxon>Vertebrata</taxon>
        <taxon>Euteleostomi</taxon>
        <taxon>Mammalia</taxon>
        <taxon>Eutheria</taxon>
        <taxon>Euarchontoglires</taxon>
        <taxon>Glires</taxon>
        <taxon>Rodentia</taxon>
        <taxon>Sciuromorpha</taxon>
        <taxon>Sciuridae</taxon>
        <taxon>Xerinae</taxon>
        <taxon>Marmotini</taxon>
        <taxon>Marmota</taxon>
    </lineage>
</organism>
<reference evidence="2" key="1">
    <citation type="submission" date="2019-04" db="EMBL/GenBank/DDBJ databases">
        <authorList>
            <person name="Alioto T."/>
            <person name="Alioto T."/>
        </authorList>
    </citation>
    <scope>NUCLEOTIDE SEQUENCE [LARGE SCALE GENOMIC DNA]</scope>
</reference>
<comment type="caution">
    <text evidence="2">The sequence shown here is derived from an EMBL/GenBank/DDBJ whole genome shotgun (WGS) entry which is preliminary data.</text>
</comment>
<feature type="compositionally biased region" description="Polar residues" evidence="1">
    <location>
        <begin position="60"/>
        <end position="78"/>
    </location>
</feature>
<dbReference type="AlphaFoldDB" id="A0A5E4C2M5"/>
<dbReference type="EMBL" id="CABDUW010000829">
    <property type="protein sequence ID" value="VTJ75876.1"/>
    <property type="molecule type" value="Genomic_DNA"/>
</dbReference>